<dbReference type="Proteomes" id="UP000184221">
    <property type="component" value="Unassembled WGS sequence"/>
</dbReference>
<evidence type="ECO:0000313" key="2">
    <source>
        <dbReference type="Proteomes" id="UP000184221"/>
    </source>
</evidence>
<dbReference type="AlphaFoldDB" id="A0A1M5R7U6"/>
<accession>A0A1M5R7U6</accession>
<keyword evidence="2" id="KW-1185">Reference proteome</keyword>
<name>A0A1M5R7U6_9RHOB</name>
<dbReference type="STRING" id="996342.SAMN05443551_1655"/>
<organism evidence="1 2">
    <name type="scientific">Marivita hallyeonensis</name>
    <dbReference type="NCBI Taxonomy" id="996342"/>
    <lineage>
        <taxon>Bacteria</taxon>
        <taxon>Pseudomonadati</taxon>
        <taxon>Pseudomonadota</taxon>
        <taxon>Alphaproteobacteria</taxon>
        <taxon>Rhodobacterales</taxon>
        <taxon>Roseobacteraceae</taxon>
        <taxon>Marivita</taxon>
    </lineage>
</organism>
<dbReference type="InterPro" id="IPR009534">
    <property type="entry name" value="DUF1153"/>
</dbReference>
<dbReference type="Gene3D" id="1.10.10.10">
    <property type="entry name" value="Winged helix-like DNA-binding domain superfamily/Winged helix DNA-binding domain"/>
    <property type="match status" value="1"/>
</dbReference>
<dbReference type="Pfam" id="PF06627">
    <property type="entry name" value="DUF1153"/>
    <property type="match status" value="1"/>
</dbReference>
<dbReference type="GO" id="GO:0043565">
    <property type="term" value="F:sequence-specific DNA binding"/>
    <property type="evidence" value="ECO:0007669"/>
    <property type="project" value="InterPro"/>
</dbReference>
<evidence type="ECO:0008006" key="3">
    <source>
        <dbReference type="Google" id="ProtNLM"/>
    </source>
</evidence>
<protein>
    <recommendedName>
        <fullName evidence="3">DUF1153 domain-containing protein</fullName>
    </recommendedName>
</protein>
<dbReference type="OrthoDB" id="9796775at2"/>
<gene>
    <name evidence="1" type="ORF">SAMN05443551_1655</name>
</gene>
<dbReference type="InterPro" id="IPR010921">
    <property type="entry name" value="Trp_repressor/repl_initiator"/>
</dbReference>
<evidence type="ECO:0000313" key="1">
    <source>
        <dbReference type="EMBL" id="SHH22427.1"/>
    </source>
</evidence>
<dbReference type="RefSeq" id="WP_072777023.1">
    <property type="nucleotide sequence ID" value="NZ_FQXC01000002.1"/>
</dbReference>
<reference evidence="1 2" key="1">
    <citation type="submission" date="2016-11" db="EMBL/GenBank/DDBJ databases">
        <authorList>
            <person name="Jaros S."/>
            <person name="Januszkiewicz K."/>
            <person name="Wedrychowicz H."/>
        </authorList>
    </citation>
    <scope>NUCLEOTIDE SEQUENCE [LARGE SCALE GENOMIC DNA]</scope>
    <source>
        <strain evidence="1 2">DSM 29431</strain>
    </source>
</reference>
<proteinExistence type="predicted"/>
<dbReference type="InterPro" id="IPR036388">
    <property type="entry name" value="WH-like_DNA-bd_sf"/>
</dbReference>
<sequence>MYLKKADGPRTVTLSDGSILTRADLPPSNTYRWVASRKAIVVDAVVHHLITRKEALDRYALSEEELDSWIGAAKNHGREALKATAVQRFR</sequence>
<dbReference type="EMBL" id="FQXC01000002">
    <property type="protein sequence ID" value="SHH22427.1"/>
    <property type="molecule type" value="Genomic_DNA"/>
</dbReference>
<dbReference type="SUPFAM" id="SSF48295">
    <property type="entry name" value="TrpR-like"/>
    <property type="match status" value="1"/>
</dbReference>